<proteinExistence type="predicted"/>
<comment type="caution">
    <text evidence="3">The sequence shown here is derived from an EMBL/GenBank/DDBJ whole genome shotgun (WGS) entry which is preliminary data.</text>
</comment>
<organism evidence="3 4">
    <name type="scientific">Pinctada imbricata</name>
    <name type="common">Atlantic pearl-oyster</name>
    <name type="synonym">Pinctada martensii</name>
    <dbReference type="NCBI Taxonomy" id="66713"/>
    <lineage>
        <taxon>Eukaryota</taxon>
        <taxon>Metazoa</taxon>
        <taxon>Spiralia</taxon>
        <taxon>Lophotrochozoa</taxon>
        <taxon>Mollusca</taxon>
        <taxon>Bivalvia</taxon>
        <taxon>Autobranchia</taxon>
        <taxon>Pteriomorphia</taxon>
        <taxon>Pterioida</taxon>
        <taxon>Pterioidea</taxon>
        <taxon>Pteriidae</taxon>
        <taxon>Pinctada</taxon>
    </lineage>
</organism>
<accession>A0AA88XNR6</accession>
<evidence type="ECO:0000259" key="2">
    <source>
        <dbReference type="PROSITE" id="PS50878"/>
    </source>
</evidence>
<dbReference type="InterPro" id="IPR005135">
    <property type="entry name" value="Endo/exonuclease/phosphatase"/>
</dbReference>
<dbReference type="SUPFAM" id="SSF56219">
    <property type="entry name" value="DNase I-like"/>
    <property type="match status" value="1"/>
</dbReference>
<dbReference type="PANTHER" id="PTHR33395:SF22">
    <property type="entry name" value="REVERSE TRANSCRIPTASE DOMAIN-CONTAINING PROTEIN"/>
    <property type="match status" value="1"/>
</dbReference>
<dbReference type="Proteomes" id="UP001186944">
    <property type="component" value="Unassembled WGS sequence"/>
</dbReference>
<reference evidence="3" key="1">
    <citation type="submission" date="2019-08" db="EMBL/GenBank/DDBJ databases">
        <title>The improved chromosome-level genome for the pearl oyster Pinctada fucata martensii using PacBio sequencing and Hi-C.</title>
        <authorList>
            <person name="Zheng Z."/>
        </authorList>
    </citation>
    <scope>NUCLEOTIDE SEQUENCE</scope>
    <source>
        <strain evidence="3">ZZ-2019</strain>
        <tissue evidence="3">Adductor muscle</tissue>
    </source>
</reference>
<dbReference type="SUPFAM" id="SSF56672">
    <property type="entry name" value="DNA/RNA polymerases"/>
    <property type="match status" value="1"/>
</dbReference>
<dbReference type="InterPro" id="IPR000477">
    <property type="entry name" value="RT_dom"/>
</dbReference>
<sequence>MNRVYECVRMPPQHSSSEVFILNTYVVISTLPDTPDESDLHIDDCIGDPIASSSPKRSQPTNKTHRSKRSIRILNINFQSIKNKRTELPVLIESSHPDVIIGTETWLCDKIGNQEIFPPELGFDVIRRDRPNDAHGGVLIAAKSELGLAQIHNSKDVELMSGKIKVGNKKEVIISAFYRQPNRSDQDYTDTSLSEISWIRNKHKKNIFILAGDFNLPDLDWKTNIIGNNNTPRSTNQAYLDMTASLSVEQMNHHPTRGNNILDLIFTSHPSFIDRCKTLPPIGNSDHDILLIDMVDSLYRPKPVRRTIKLWKKANIEAMNQHLFDNKAEFMKKEHHNINDMWCDFKTIIHTSVDKFVPTKRILSRHSHPWMNTSLRKLSNRKQRAYTTAKRSNLPKDWRRYKRLKAELQKESRQAHTAHMREIVSEDLHTQPKRFWSYVRSRKQDSSGIAALKNSDGFLHSEPLTKATILNQQFQSVFTKEDLSNMPDMGPSPYPSMSHITVTENGVTKLLKGINPFKATGPDEIPAFIMKNTADSLSPYLTYLYQFSLDTGTVPDDWRKANVVPIYKKGEKHVASNYRPVSLTSIVCKLLEHIIHSTVMGHFEHHRILCDEQHGFRARRSCESQLLITIDKIARNIEEGHQTDIILLDFAKAFDKVPHTRLLHKLEYYGVRGCTLQWVRDFLSHRSQSVVLEGHTSDPLEVVSGVPQGTVLGPLLFLAYINDMPEATASDVRLFADDSLLFRKIRNRGDPEKLQADLDRLEEWEKRWQMSFHPSKCTVIRVTGRRKPMETKYTLHGHTLEVVNSGKYLGVTVSNTLRWNEHIQTTSSKAHRTLGFLRRNLGRSTPQVKVTAYTALVRPILEYASTVWDPHQVTSVRELEGVQRRAARFVFNTYTDTSPGCVTNLLDQLGWEPLQGYKHDAQRTDSSCATRSTTNS</sequence>
<dbReference type="CDD" id="cd01650">
    <property type="entry name" value="RT_nLTR_like"/>
    <property type="match status" value="1"/>
</dbReference>
<evidence type="ECO:0000313" key="3">
    <source>
        <dbReference type="EMBL" id="KAK3088741.1"/>
    </source>
</evidence>
<gene>
    <name evidence="3" type="ORF">FSP39_023177</name>
</gene>
<dbReference type="GO" id="GO:0061343">
    <property type="term" value="P:cell adhesion involved in heart morphogenesis"/>
    <property type="evidence" value="ECO:0007669"/>
    <property type="project" value="TreeGrafter"/>
</dbReference>
<feature type="compositionally biased region" description="Polar residues" evidence="1">
    <location>
        <begin position="51"/>
        <end position="62"/>
    </location>
</feature>
<dbReference type="Pfam" id="PF14529">
    <property type="entry name" value="Exo_endo_phos_2"/>
    <property type="match status" value="1"/>
</dbReference>
<feature type="region of interest" description="Disordered" evidence="1">
    <location>
        <begin position="38"/>
        <end position="67"/>
    </location>
</feature>
<dbReference type="PROSITE" id="PS50878">
    <property type="entry name" value="RT_POL"/>
    <property type="match status" value="1"/>
</dbReference>
<dbReference type="GO" id="GO:0003824">
    <property type="term" value="F:catalytic activity"/>
    <property type="evidence" value="ECO:0007669"/>
    <property type="project" value="InterPro"/>
</dbReference>
<dbReference type="GO" id="GO:0007508">
    <property type="term" value="P:larval heart development"/>
    <property type="evidence" value="ECO:0007669"/>
    <property type="project" value="TreeGrafter"/>
</dbReference>
<dbReference type="Pfam" id="PF00078">
    <property type="entry name" value="RVT_1"/>
    <property type="match status" value="1"/>
</dbReference>
<dbReference type="InterPro" id="IPR043502">
    <property type="entry name" value="DNA/RNA_pol_sf"/>
</dbReference>
<dbReference type="InterPro" id="IPR036691">
    <property type="entry name" value="Endo/exonu/phosph_ase_sf"/>
</dbReference>
<protein>
    <recommendedName>
        <fullName evidence="2">Reverse transcriptase domain-containing protein</fullName>
    </recommendedName>
</protein>
<dbReference type="PANTHER" id="PTHR33395">
    <property type="entry name" value="TRANSCRIPTASE, PUTATIVE-RELATED-RELATED"/>
    <property type="match status" value="1"/>
</dbReference>
<dbReference type="Gene3D" id="3.60.10.10">
    <property type="entry name" value="Endonuclease/exonuclease/phosphatase"/>
    <property type="match status" value="1"/>
</dbReference>
<feature type="domain" description="Reverse transcriptase" evidence="2">
    <location>
        <begin position="547"/>
        <end position="800"/>
    </location>
</feature>
<evidence type="ECO:0000256" key="1">
    <source>
        <dbReference type="SAM" id="MobiDB-lite"/>
    </source>
</evidence>
<name>A0AA88XNR6_PINIB</name>
<dbReference type="AlphaFoldDB" id="A0AA88XNR6"/>
<dbReference type="GO" id="GO:0031012">
    <property type="term" value="C:extracellular matrix"/>
    <property type="evidence" value="ECO:0007669"/>
    <property type="project" value="TreeGrafter"/>
</dbReference>
<keyword evidence="4" id="KW-1185">Reference proteome</keyword>
<evidence type="ECO:0000313" key="4">
    <source>
        <dbReference type="Proteomes" id="UP001186944"/>
    </source>
</evidence>
<dbReference type="EMBL" id="VSWD01000011">
    <property type="protein sequence ID" value="KAK3088741.1"/>
    <property type="molecule type" value="Genomic_DNA"/>
</dbReference>